<name>A0A084JEI5_9CLOT</name>
<dbReference type="eggNOG" id="COG1136">
    <property type="taxonomic scope" value="Bacteria"/>
</dbReference>
<dbReference type="PANTHER" id="PTHR42798:SF7">
    <property type="entry name" value="ALPHA-D-RIBOSE 1-METHYLPHOSPHONATE 5-TRIPHOSPHATE SYNTHASE SUBUNIT PHNL"/>
    <property type="match status" value="1"/>
</dbReference>
<reference evidence="6 7" key="1">
    <citation type="submission" date="2014-07" db="EMBL/GenBank/DDBJ databases">
        <title>Draft genome of Clostridium sulfidigenes 113A isolated from sediments associated with methane hydrate from Krishna Godavari basin.</title>
        <authorList>
            <person name="Honkalas V.S."/>
            <person name="Dabir A.P."/>
            <person name="Arora P."/>
            <person name="Dhakephalkar P.K."/>
        </authorList>
    </citation>
    <scope>NUCLEOTIDE SEQUENCE [LARGE SCALE GENOMIC DNA]</scope>
    <source>
        <strain evidence="6 7">113A</strain>
    </source>
</reference>
<dbReference type="InterPro" id="IPR017911">
    <property type="entry name" value="MacB-like_ATP-bd"/>
</dbReference>
<comment type="caution">
    <text evidence="6">The sequence shown here is derived from an EMBL/GenBank/DDBJ whole genome shotgun (WGS) entry which is preliminary data.</text>
</comment>
<keyword evidence="2" id="KW-0813">Transport</keyword>
<dbReference type="PANTHER" id="PTHR42798">
    <property type="entry name" value="LIPOPROTEIN-RELEASING SYSTEM ATP-BINDING PROTEIN LOLD"/>
    <property type="match status" value="1"/>
</dbReference>
<accession>A0A084JEI5</accession>
<sequence>MENVIISTNKLCKTFSNGGMQQHVLKNLDIEIYQGDFTVIMGSSGAGKSTLLYALSGMDKPTLGSIKFGENEISKLSNDKLAIFRRLNCGFVFQQIFLMDNMSILDNILVSGLLISSDRKTIAERAKVLLTQVGLTEIIWSKFPSQLSGGEAQRAAIVRALINNPKVVFADEPTGALNSSAGQAALDVLTEVNRSGQSIIMVTHDLKSARRGNRILYMRDGAIQGVCDLGSYVSGDKERHNKLQGFLNEMGW</sequence>
<dbReference type="InterPro" id="IPR003593">
    <property type="entry name" value="AAA+_ATPase"/>
</dbReference>
<dbReference type="Proteomes" id="UP000028542">
    <property type="component" value="Unassembled WGS sequence"/>
</dbReference>
<protein>
    <submittedName>
        <fullName evidence="6">ABC transporter ATP-binding protein</fullName>
    </submittedName>
</protein>
<dbReference type="SUPFAM" id="SSF52540">
    <property type="entry name" value="P-loop containing nucleoside triphosphate hydrolases"/>
    <property type="match status" value="1"/>
</dbReference>
<dbReference type="PROSITE" id="PS00211">
    <property type="entry name" value="ABC_TRANSPORTER_1"/>
    <property type="match status" value="1"/>
</dbReference>
<evidence type="ECO:0000256" key="1">
    <source>
        <dbReference type="ARBA" id="ARBA00005417"/>
    </source>
</evidence>
<dbReference type="RefSeq" id="WP_035131294.1">
    <property type="nucleotide sequence ID" value="NZ_JPMD01000013.1"/>
</dbReference>
<dbReference type="PROSITE" id="PS50893">
    <property type="entry name" value="ABC_TRANSPORTER_2"/>
    <property type="match status" value="1"/>
</dbReference>
<dbReference type="Pfam" id="PF00005">
    <property type="entry name" value="ABC_tran"/>
    <property type="match status" value="1"/>
</dbReference>
<keyword evidence="4 6" id="KW-0067">ATP-binding</keyword>
<dbReference type="CDD" id="cd03255">
    <property type="entry name" value="ABC_MJ0796_LolCDE_FtsE"/>
    <property type="match status" value="1"/>
</dbReference>
<dbReference type="Gene3D" id="3.40.50.300">
    <property type="entry name" value="P-loop containing nucleotide triphosphate hydrolases"/>
    <property type="match status" value="1"/>
</dbReference>
<feature type="domain" description="ABC transporter" evidence="5">
    <location>
        <begin position="6"/>
        <end position="245"/>
    </location>
</feature>
<evidence type="ECO:0000256" key="2">
    <source>
        <dbReference type="ARBA" id="ARBA00022448"/>
    </source>
</evidence>
<dbReference type="STRING" id="318464.IO99_06000"/>
<dbReference type="InterPro" id="IPR027417">
    <property type="entry name" value="P-loop_NTPase"/>
</dbReference>
<organism evidence="6 7">
    <name type="scientific">Clostridium sulfidigenes</name>
    <dbReference type="NCBI Taxonomy" id="318464"/>
    <lineage>
        <taxon>Bacteria</taxon>
        <taxon>Bacillati</taxon>
        <taxon>Bacillota</taxon>
        <taxon>Clostridia</taxon>
        <taxon>Eubacteriales</taxon>
        <taxon>Clostridiaceae</taxon>
        <taxon>Clostridium</taxon>
    </lineage>
</organism>
<dbReference type="GO" id="GO:0005524">
    <property type="term" value="F:ATP binding"/>
    <property type="evidence" value="ECO:0007669"/>
    <property type="project" value="UniProtKB-KW"/>
</dbReference>
<dbReference type="AlphaFoldDB" id="A0A084JEI5"/>
<evidence type="ECO:0000256" key="3">
    <source>
        <dbReference type="ARBA" id="ARBA00022741"/>
    </source>
</evidence>
<evidence type="ECO:0000259" key="5">
    <source>
        <dbReference type="PROSITE" id="PS50893"/>
    </source>
</evidence>
<keyword evidence="3" id="KW-0547">Nucleotide-binding</keyword>
<dbReference type="GO" id="GO:0016887">
    <property type="term" value="F:ATP hydrolysis activity"/>
    <property type="evidence" value="ECO:0007669"/>
    <property type="project" value="InterPro"/>
</dbReference>
<comment type="similarity">
    <text evidence="1">Belongs to the ABC transporter superfamily.</text>
</comment>
<evidence type="ECO:0000313" key="7">
    <source>
        <dbReference type="Proteomes" id="UP000028542"/>
    </source>
</evidence>
<evidence type="ECO:0000313" key="6">
    <source>
        <dbReference type="EMBL" id="KEZ87369.1"/>
    </source>
</evidence>
<keyword evidence="7" id="KW-1185">Reference proteome</keyword>
<dbReference type="InterPro" id="IPR003439">
    <property type="entry name" value="ABC_transporter-like_ATP-bd"/>
</dbReference>
<gene>
    <name evidence="6" type="ORF">IO99_06000</name>
</gene>
<dbReference type="SMART" id="SM00382">
    <property type="entry name" value="AAA"/>
    <property type="match status" value="1"/>
</dbReference>
<evidence type="ECO:0000256" key="4">
    <source>
        <dbReference type="ARBA" id="ARBA00022840"/>
    </source>
</evidence>
<dbReference type="EMBL" id="JPMD01000013">
    <property type="protein sequence ID" value="KEZ87369.1"/>
    <property type="molecule type" value="Genomic_DNA"/>
</dbReference>
<dbReference type="InterPro" id="IPR017871">
    <property type="entry name" value="ABC_transporter-like_CS"/>
</dbReference>
<proteinExistence type="inferred from homology"/>